<dbReference type="EMBL" id="MCGN01000006">
    <property type="protein sequence ID" value="ORY95702.1"/>
    <property type="molecule type" value="Genomic_DNA"/>
</dbReference>
<reference evidence="9 10" key="1">
    <citation type="submission" date="2016-07" db="EMBL/GenBank/DDBJ databases">
        <title>Pervasive Adenine N6-methylation of Active Genes in Fungi.</title>
        <authorList>
            <consortium name="DOE Joint Genome Institute"/>
            <person name="Mondo S.J."/>
            <person name="Dannebaum R.O."/>
            <person name="Kuo R.C."/>
            <person name="Labutti K."/>
            <person name="Haridas S."/>
            <person name="Kuo A."/>
            <person name="Salamov A."/>
            <person name="Ahrendt S.R."/>
            <person name="Lipzen A."/>
            <person name="Sullivan W."/>
            <person name="Andreopoulos W.B."/>
            <person name="Clum A."/>
            <person name="Lindquist E."/>
            <person name="Daum C."/>
            <person name="Ramamoorthy G.K."/>
            <person name="Gryganskyi A."/>
            <person name="Culley D."/>
            <person name="Magnuson J.K."/>
            <person name="James T.Y."/>
            <person name="O'Malley M.A."/>
            <person name="Stajich J.E."/>
            <person name="Spatafora J.W."/>
            <person name="Visel A."/>
            <person name="Grigoriev I.V."/>
        </authorList>
    </citation>
    <scope>NUCLEOTIDE SEQUENCE [LARGE SCALE GENOMIC DNA]</scope>
    <source>
        <strain evidence="9 10">NRRL 2496</strain>
    </source>
</reference>
<keyword evidence="7 8" id="KW-0539">Nucleus</keyword>
<dbReference type="InterPro" id="IPR021384">
    <property type="entry name" value="Mediator_Med21"/>
</dbReference>
<gene>
    <name evidence="9" type="ORF">BCR43DRAFT_440827</name>
</gene>
<evidence type="ECO:0000256" key="2">
    <source>
        <dbReference type="ARBA" id="ARBA00005770"/>
    </source>
</evidence>
<dbReference type="SUPFAM" id="SSF140718">
    <property type="entry name" value="Mediator hinge subcomplex-like"/>
    <property type="match status" value="1"/>
</dbReference>
<dbReference type="OMA" id="VHEKSNM"/>
<evidence type="ECO:0000313" key="9">
    <source>
        <dbReference type="EMBL" id="ORY95702.1"/>
    </source>
</evidence>
<organism evidence="9 10">
    <name type="scientific">Syncephalastrum racemosum</name>
    <name type="common">Filamentous fungus</name>
    <dbReference type="NCBI Taxonomy" id="13706"/>
    <lineage>
        <taxon>Eukaryota</taxon>
        <taxon>Fungi</taxon>
        <taxon>Fungi incertae sedis</taxon>
        <taxon>Mucoromycota</taxon>
        <taxon>Mucoromycotina</taxon>
        <taxon>Mucoromycetes</taxon>
        <taxon>Mucorales</taxon>
        <taxon>Syncephalastraceae</taxon>
        <taxon>Syncephalastrum</taxon>
    </lineage>
</organism>
<proteinExistence type="inferred from homology"/>
<comment type="similarity">
    <text evidence="2 8">Belongs to the Mediator complex subunit 21 family.</text>
</comment>
<protein>
    <recommendedName>
        <fullName evidence="3 8">Mediator of RNA polymerase II transcription subunit 21</fullName>
    </recommendedName>
</protein>
<name>A0A1X2HAN1_SYNRA</name>
<keyword evidence="4 8" id="KW-0805">Transcription regulation</keyword>
<dbReference type="OrthoDB" id="526653at2759"/>
<sequence length="89" mass="10000">MARMFTNSIFYVHEKSNMAQLNDSIPIAQPKVQADPPEVFQQNMNELATDLVKKAKEIDVLIELLPGIKNSEEDQVKKGNGKNKAQIFA</sequence>
<comment type="subunit">
    <text evidence="8">Component of the Mediator complex.</text>
</comment>
<dbReference type="Proteomes" id="UP000242180">
    <property type="component" value="Unassembled WGS sequence"/>
</dbReference>
<dbReference type="FunCoup" id="A0A1X2HAN1">
    <property type="interactions" value="43"/>
</dbReference>
<dbReference type="Pfam" id="PF11221">
    <property type="entry name" value="Med21"/>
    <property type="match status" value="1"/>
</dbReference>
<keyword evidence="6 8" id="KW-0804">Transcription</keyword>
<comment type="caution">
    <text evidence="9">The sequence shown here is derived from an EMBL/GenBank/DDBJ whole genome shotgun (WGS) entry which is preliminary data.</text>
</comment>
<evidence type="ECO:0000256" key="8">
    <source>
        <dbReference type="RuleBase" id="RU366036"/>
    </source>
</evidence>
<evidence type="ECO:0000256" key="3">
    <source>
        <dbReference type="ARBA" id="ARBA00019691"/>
    </source>
</evidence>
<dbReference type="STRING" id="13706.A0A1X2HAN1"/>
<evidence type="ECO:0000256" key="6">
    <source>
        <dbReference type="ARBA" id="ARBA00023163"/>
    </source>
</evidence>
<dbReference type="GO" id="GO:0006357">
    <property type="term" value="P:regulation of transcription by RNA polymerase II"/>
    <property type="evidence" value="ECO:0007669"/>
    <property type="project" value="TreeGrafter"/>
</dbReference>
<keyword evidence="10" id="KW-1185">Reference proteome</keyword>
<evidence type="ECO:0000256" key="4">
    <source>
        <dbReference type="ARBA" id="ARBA00023015"/>
    </source>
</evidence>
<dbReference type="GO" id="GO:0016592">
    <property type="term" value="C:mediator complex"/>
    <property type="evidence" value="ECO:0007669"/>
    <property type="project" value="UniProtKB-UniRule"/>
</dbReference>
<dbReference type="InParanoid" id="A0A1X2HAN1"/>
<evidence type="ECO:0000256" key="5">
    <source>
        <dbReference type="ARBA" id="ARBA00023159"/>
    </source>
</evidence>
<dbReference type="GO" id="GO:0003712">
    <property type="term" value="F:transcription coregulator activity"/>
    <property type="evidence" value="ECO:0007669"/>
    <property type="project" value="TreeGrafter"/>
</dbReference>
<accession>A0A1X2HAN1</accession>
<dbReference type="AlphaFoldDB" id="A0A1X2HAN1"/>
<evidence type="ECO:0000313" key="10">
    <source>
        <dbReference type="Proteomes" id="UP000242180"/>
    </source>
</evidence>
<dbReference type="PANTHER" id="PTHR13381:SF0">
    <property type="entry name" value="MEDIATOR OF RNA POLYMERASE II TRANSCRIPTION SUBUNIT 21"/>
    <property type="match status" value="1"/>
</dbReference>
<dbReference type="PANTHER" id="PTHR13381">
    <property type="entry name" value="RNA POLYMERASE II HOLOENZYME COMPONENT SRB7"/>
    <property type="match status" value="1"/>
</dbReference>
<comment type="subcellular location">
    <subcellularLocation>
        <location evidence="1 8">Nucleus</location>
    </subcellularLocation>
</comment>
<evidence type="ECO:0000256" key="7">
    <source>
        <dbReference type="ARBA" id="ARBA00023242"/>
    </source>
</evidence>
<evidence type="ECO:0000256" key="1">
    <source>
        <dbReference type="ARBA" id="ARBA00004123"/>
    </source>
</evidence>
<dbReference type="InterPro" id="IPR037212">
    <property type="entry name" value="Med7/Med21-like"/>
</dbReference>
<comment type="function">
    <text evidence="8">Component of the Mediator complex, a coactivator involved in the regulated transcription of nearly all RNA polymerase II-dependent genes. Mediator functions as a bridge to convey information from gene-specific regulatory proteins to the basal RNA polymerase II transcription machinery. Mediator is recruited to promoters by direct interactions with regulatory proteins and serves as a scaffold for the assembly of a functional preinitiation complex with RNA polymerase II and the general transcription factors.</text>
</comment>
<dbReference type="Gene3D" id="6.10.280.10">
    <property type="entry name" value="Mediator complex, subunit Med21"/>
    <property type="match status" value="1"/>
</dbReference>
<keyword evidence="5 8" id="KW-0010">Activator</keyword>